<reference evidence="2 3" key="1">
    <citation type="submission" date="2021-03" db="EMBL/GenBank/DDBJ databases">
        <title>Sneathiella sp. CAU 1612 isolated from Kang Won-do.</title>
        <authorList>
            <person name="Kim W."/>
        </authorList>
    </citation>
    <scope>NUCLEOTIDE SEQUENCE [LARGE SCALE GENOMIC DNA]</scope>
    <source>
        <strain evidence="2 3">CAU 1612</strain>
    </source>
</reference>
<protein>
    <recommendedName>
        <fullName evidence="4">Flagellar hook-length control protein-like C-terminal domain-containing protein</fullName>
    </recommendedName>
</protein>
<feature type="region of interest" description="Disordered" evidence="1">
    <location>
        <begin position="1"/>
        <end position="57"/>
    </location>
</feature>
<name>A0ABS3F9K4_9PROT</name>
<evidence type="ECO:0008006" key="4">
    <source>
        <dbReference type="Google" id="ProtNLM"/>
    </source>
</evidence>
<evidence type="ECO:0000313" key="2">
    <source>
        <dbReference type="EMBL" id="MBO0335212.1"/>
    </source>
</evidence>
<dbReference type="Proteomes" id="UP000664761">
    <property type="component" value="Unassembled WGS sequence"/>
</dbReference>
<proteinExistence type="predicted"/>
<sequence length="596" mass="63517">MSGIRSPAGVPSGLAGSATSRSSGQGPVEPATPVAPTGEQHGLPAQSPRGKSSAAMSENTPINAVVMAKSSNENIVLHTAYGNFRITSPTPLSIGCHIVFEVTEQAEVILARLLAMNGEKFSPPIDVKLLPTVERTISTAEGYLKAGQLHPLELKTDMLNLAASLSRGAKTLAAPLTPSSQLPSLLADPLGTKSTPAPAGNIAGIQSDRVTATTQMGLSAYQKYHNPSLAAAQGAEGPISPMRSGPAKTLAAIRQHIVEADILRLASPSTVETSKGPLSITEGSKIALVIRSQQMAGSLSSQTGLYQGTVIALTNTSAANGSSRVTLQTPLGTLSFTTTTPPATGTTVQFSIADRIDVFPLPNAEIQQSGSRLPAIGAMVDWQNLREALNLVARQDPIIAQTIINQILPQANAQLSNSLLFFMAALNLGSIEKWLGQDFTQALKAAGRTPLLGALEDDFAIFSRLQSETGGQDWKALNFPFFDGHNLRQIRMFHRQRKNPEDADLEKDTTRFIIELNLTKSGKLQLDGLFKSKLFDLAVRSHQAIPEEMRLHIGKLFNEHMEISGLKGQLIFKTVPSFPIDPLAEWERGRDDGASA</sequence>
<accession>A0ABS3F9K4</accession>
<gene>
    <name evidence="2" type="ORF">J0X12_16440</name>
</gene>
<dbReference type="RefSeq" id="WP_207047531.1">
    <property type="nucleotide sequence ID" value="NZ_JAFLNC010000006.1"/>
</dbReference>
<evidence type="ECO:0000313" key="3">
    <source>
        <dbReference type="Proteomes" id="UP000664761"/>
    </source>
</evidence>
<comment type="caution">
    <text evidence="2">The sequence shown here is derived from an EMBL/GenBank/DDBJ whole genome shotgun (WGS) entry which is preliminary data.</text>
</comment>
<dbReference type="EMBL" id="JAFLNC010000006">
    <property type="protein sequence ID" value="MBO0335212.1"/>
    <property type="molecule type" value="Genomic_DNA"/>
</dbReference>
<keyword evidence="3" id="KW-1185">Reference proteome</keyword>
<organism evidence="2 3">
    <name type="scientific">Sneathiella sedimenti</name>
    <dbReference type="NCBI Taxonomy" id="2816034"/>
    <lineage>
        <taxon>Bacteria</taxon>
        <taxon>Pseudomonadati</taxon>
        <taxon>Pseudomonadota</taxon>
        <taxon>Alphaproteobacteria</taxon>
        <taxon>Sneathiellales</taxon>
        <taxon>Sneathiellaceae</taxon>
        <taxon>Sneathiella</taxon>
    </lineage>
</organism>
<evidence type="ECO:0000256" key="1">
    <source>
        <dbReference type="SAM" id="MobiDB-lite"/>
    </source>
</evidence>